<dbReference type="Proteomes" id="UP000257706">
    <property type="component" value="Unassembled WGS sequence"/>
</dbReference>
<dbReference type="PANTHER" id="PTHR43445:SF3">
    <property type="entry name" value="UDP-N-ACETYLMURAMATE--L-ALANINE LIGASE"/>
    <property type="match status" value="1"/>
</dbReference>
<protein>
    <submittedName>
        <fullName evidence="2">UDP-N-acetylmuramate--L-alanine ligase</fullName>
        <ecNumber evidence="2">6.3.2.8</ecNumber>
    </submittedName>
</protein>
<reference evidence="2 3" key="1">
    <citation type="journal article" date="2018" name="Nat. Biotechnol.">
        <title>A standardized bacterial taxonomy based on genome phylogeny substantially revises the tree of life.</title>
        <authorList>
            <person name="Parks D.H."/>
            <person name="Chuvochina M."/>
            <person name="Waite D.W."/>
            <person name="Rinke C."/>
            <person name="Skarshewski A."/>
            <person name="Chaumeil P.A."/>
            <person name="Hugenholtz P."/>
        </authorList>
    </citation>
    <scope>NUCLEOTIDE SEQUENCE [LARGE SCALE GENOMIC DNA]</scope>
    <source>
        <strain evidence="2">UBA8739</strain>
    </source>
</reference>
<dbReference type="AlphaFoldDB" id="A0A3B9IMD3"/>
<dbReference type="InterPro" id="IPR050061">
    <property type="entry name" value="MurCDEF_pg_biosynth"/>
</dbReference>
<dbReference type="GO" id="GO:0008763">
    <property type="term" value="F:UDP-N-acetylmuramate-L-alanine ligase activity"/>
    <property type="evidence" value="ECO:0007669"/>
    <property type="project" value="UniProtKB-EC"/>
</dbReference>
<feature type="domain" description="Mur ligase N-terminal catalytic" evidence="1">
    <location>
        <begin position="11"/>
        <end position="108"/>
    </location>
</feature>
<evidence type="ECO:0000259" key="1">
    <source>
        <dbReference type="Pfam" id="PF01225"/>
    </source>
</evidence>
<dbReference type="SUPFAM" id="SSF51984">
    <property type="entry name" value="MurCD N-terminal domain"/>
    <property type="match status" value="1"/>
</dbReference>
<name>A0A3B9IMD3_9PROT</name>
<comment type="caution">
    <text evidence="2">The sequence shown here is derived from an EMBL/GenBank/DDBJ whole genome shotgun (WGS) entry which is preliminary data.</text>
</comment>
<evidence type="ECO:0000313" key="2">
    <source>
        <dbReference type="EMBL" id="HAE48389.1"/>
    </source>
</evidence>
<dbReference type="PANTHER" id="PTHR43445">
    <property type="entry name" value="UDP-N-ACETYLMURAMATE--L-ALANINE LIGASE-RELATED"/>
    <property type="match status" value="1"/>
</dbReference>
<evidence type="ECO:0000313" key="3">
    <source>
        <dbReference type="Proteomes" id="UP000257706"/>
    </source>
</evidence>
<dbReference type="Gene3D" id="3.40.50.720">
    <property type="entry name" value="NAD(P)-binding Rossmann-like Domain"/>
    <property type="match status" value="1"/>
</dbReference>
<keyword evidence="2" id="KW-0436">Ligase</keyword>
<feature type="non-terminal residue" evidence="2">
    <location>
        <position position="147"/>
    </location>
</feature>
<proteinExistence type="predicted"/>
<accession>A0A3B9IMD3</accession>
<dbReference type="EMBL" id="DMAI01000212">
    <property type="protein sequence ID" value="HAE48389.1"/>
    <property type="molecule type" value="Genomic_DNA"/>
</dbReference>
<dbReference type="SUPFAM" id="SSF53623">
    <property type="entry name" value="MurD-like peptide ligases, catalytic domain"/>
    <property type="match status" value="1"/>
</dbReference>
<dbReference type="Gene3D" id="3.40.1190.10">
    <property type="entry name" value="Mur-like, catalytic domain"/>
    <property type="match status" value="1"/>
</dbReference>
<dbReference type="Pfam" id="PF01225">
    <property type="entry name" value="Mur_ligase"/>
    <property type="match status" value="1"/>
</dbReference>
<sequence length="147" mass="15343">MRRIPLTIGTLHFVGIGGIGMSGIAEILQGLGYDVQGSDIAENANVRRLRAKGVRVAIGHAAENIANAAVVVVSSAIRQDNPELVEARRRFLPVVRRAEMLAELMRLKSAVAVGGTHGKTTTTSLVAAVLDAGDIDPTVINGGIINA</sequence>
<dbReference type="InterPro" id="IPR000713">
    <property type="entry name" value="Mur_ligase_N"/>
</dbReference>
<dbReference type="EC" id="6.3.2.8" evidence="2"/>
<organism evidence="2 3">
    <name type="scientific">Tistrella mobilis</name>
    <dbReference type="NCBI Taxonomy" id="171437"/>
    <lineage>
        <taxon>Bacteria</taxon>
        <taxon>Pseudomonadati</taxon>
        <taxon>Pseudomonadota</taxon>
        <taxon>Alphaproteobacteria</taxon>
        <taxon>Geminicoccales</taxon>
        <taxon>Geminicoccaceae</taxon>
        <taxon>Tistrella</taxon>
    </lineage>
</organism>
<dbReference type="InterPro" id="IPR036565">
    <property type="entry name" value="Mur-like_cat_sf"/>
</dbReference>
<dbReference type="GO" id="GO:0005524">
    <property type="term" value="F:ATP binding"/>
    <property type="evidence" value="ECO:0007669"/>
    <property type="project" value="InterPro"/>
</dbReference>
<gene>
    <name evidence="2" type="primary">murC</name>
    <name evidence="2" type="ORF">DCK97_13300</name>
</gene>